<proteinExistence type="inferred from homology"/>
<dbReference type="InterPro" id="IPR002347">
    <property type="entry name" value="SDR_fam"/>
</dbReference>
<keyword evidence="5" id="KW-1185">Reference proteome</keyword>
<keyword evidence="3" id="KW-0560">Oxidoreductase</keyword>
<evidence type="ECO:0000313" key="5">
    <source>
        <dbReference type="Proteomes" id="UP000249789"/>
    </source>
</evidence>
<evidence type="ECO:0000313" key="4">
    <source>
        <dbReference type="EMBL" id="RAK81173.1"/>
    </source>
</evidence>
<dbReference type="Gene3D" id="3.40.50.720">
    <property type="entry name" value="NAD(P)-binding Rossmann-like Domain"/>
    <property type="match status" value="1"/>
</dbReference>
<dbReference type="RefSeq" id="XP_040805183.1">
    <property type="nucleotide sequence ID" value="XM_040943881.1"/>
</dbReference>
<gene>
    <name evidence="4" type="ORF">BO72DRAFT_444723</name>
</gene>
<evidence type="ECO:0000256" key="1">
    <source>
        <dbReference type="ARBA" id="ARBA00006484"/>
    </source>
</evidence>
<dbReference type="GeneID" id="63861214"/>
<dbReference type="PANTHER" id="PTHR43477:SF1">
    <property type="entry name" value="DIHYDROANTICAPSIN 7-DEHYDROGENASE"/>
    <property type="match status" value="1"/>
</dbReference>
<dbReference type="InterPro" id="IPR036291">
    <property type="entry name" value="NAD(P)-bd_dom_sf"/>
</dbReference>
<name>A0A8G1RZG7_9EURO</name>
<organism evidence="4 5">
    <name type="scientific">Aspergillus fijiensis CBS 313.89</name>
    <dbReference type="NCBI Taxonomy" id="1448319"/>
    <lineage>
        <taxon>Eukaryota</taxon>
        <taxon>Fungi</taxon>
        <taxon>Dikarya</taxon>
        <taxon>Ascomycota</taxon>
        <taxon>Pezizomycotina</taxon>
        <taxon>Eurotiomycetes</taxon>
        <taxon>Eurotiomycetidae</taxon>
        <taxon>Eurotiales</taxon>
        <taxon>Aspergillaceae</taxon>
        <taxon>Aspergillus</taxon>
    </lineage>
</organism>
<dbReference type="Proteomes" id="UP000249789">
    <property type="component" value="Unassembled WGS sequence"/>
</dbReference>
<protein>
    <submittedName>
        <fullName evidence="4">NAD(P)-binding protein</fullName>
    </submittedName>
</protein>
<comment type="similarity">
    <text evidence="1">Belongs to the short-chain dehydrogenases/reductases (SDR) family.</text>
</comment>
<dbReference type="OrthoDB" id="294295at2759"/>
<keyword evidence="2" id="KW-0521">NADP</keyword>
<dbReference type="SUPFAM" id="SSF51735">
    <property type="entry name" value="NAD(P)-binding Rossmann-fold domains"/>
    <property type="match status" value="1"/>
</dbReference>
<dbReference type="PANTHER" id="PTHR43477">
    <property type="entry name" value="DIHYDROANTICAPSIN 7-DEHYDROGENASE"/>
    <property type="match status" value="1"/>
</dbReference>
<evidence type="ECO:0000256" key="3">
    <source>
        <dbReference type="ARBA" id="ARBA00023002"/>
    </source>
</evidence>
<dbReference type="GO" id="GO:0016491">
    <property type="term" value="F:oxidoreductase activity"/>
    <property type="evidence" value="ECO:0007669"/>
    <property type="project" value="UniProtKB-KW"/>
</dbReference>
<reference evidence="4 5" key="1">
    <citation type="submission" date="2018-02" db="EMBL/GenBank/DDBJ databases">
        <title>The genomes of Aspergillus section Nigri reveals drivers in fungal speciation.</title>
        <authorList>
            <consortium name="DOE Joint Genome Institute"/>
            <person name="Vesth T.C."/>
            <person name="Nybo J."/>
            <person name="Theobald S."/>
            <person name="Brandl J."/>
            <person name="Frisvad J.C."/>
            <person name="Nielsen K.F."/>
            <person name="Lyhne E.K."/>
            <person name="Kogle M.E."/>
            <person name="Kuo A."/>
            <person name="Riley R."/>
            <person name="Clum A."/>
            <person name="Nolan M."/>
            <person name="Lipzen A."/>
            <person name="Salamov A."/>
            <person name="Henrissat B."/>
            <person name="Wiebenga A."/>
            <person name="De vries R.P."/>
            <person name="Grigoriev I.V."/>
            <person name="Mortensen U.H."/>
            <person name="Andersen M.R."/>
            <person name="Baker S.E."/>
        </authorList>
    </citation>
    <scope>NUCLEOTIDE SEQUENCE [LARGE SCALE GENOMIC DNA]</scope>
    <source>
        <strain evidence="4 5">CBS 313.89</strain>
    </source>
</reference>
<dbReference type="EMBL" id="KZ824626">
    <property type="protein sequence ID" value="RAK81173.1"/>
    <property type="molecule type" value="Genomic_DNA"/>
</dbReference>
<dbReference type="InterPro" id="IPR051122">
    <property type="entry name" value="SDR_DHRS6-like"/>
</dbReference>
<dbReference type="Pfam" id="PF23441">
    <property type="entry name" value="SDR"/>
    <property type="match status" value="1"/>
</dbReference>
<sequence length="265" mass="27651">MTQGARKYTDQLRNTRVLVIGGTSGIGFAVAEAAVEHDAIVTIAGSKQAKLDQALTRLQESSPHSAADRIQGMQCDLGDPETVEANVQRLLALAAGDGKINHVVITAADMTQPPALEGLTVADVQRPGVIRLVAPLMVAKHLPAYMEQDAGNSLTLTSGAHCLKPDPGWTVISGYCGAVEAMARGLAVDLKPLRVNVVAPGAVLTEAVRDILGGATDLAVKMAKEKSTVAQVGTPESVAQAYLYLMKDRYNSGSTLATNGGMLLL</sequence>
<dbReference type="AlphaFoldDB" id="A0A8G1RZG7"/>
<dbReference type="PRINTS" id="PR00081">
    <property type="entry name" value="GDHRDH"/>
</dbReference>
<dbReference type="InterPro" id="IPR057571">
    <property type="entry name" value="SDR_PhqE-like"/>
</dbReference>
<accession>A0A8G1RZG7</accession>
<evidence type="ECO:0000256" key="2">
    <source>
        <dbReference type="ARBA" id="ARBA00022857"/>
    </source>
</evidence>
<dbReference type="VEuPathDB" id="FungiDB:BO72DRAFT_444723"/>